<dbReference type="AlphaFoldDB" id="A0A4V3C4C7"/>
<dbReference type="EMBL" id="SNWP01000013">
    <property type="protein sequence ID" value="TDO25458.1"/>
    <property type="molecule type" value="Genomic_DNA"/>
</dbReference>
<feature type="transmembrane region" description="Helical" evidence="1">
    <location>
        <begin position="39"/>
        <end position="57"/>
    </location>
</feature>
<feature type="transmembrane region" description="Helical" evidence="1">
    <location>
        <begin position="69"/>
        <end position="87"/>
    </location>
</feature>
<evidence type="ECO:0000256" key="1">
    <source>
        <dbReference type="SAM" id="Phobius"/>
    </source>
</evidence>
<dbReference type="OrthoDB" id="1495113at2"/>
<keyword evidence="3" id="KW-1185">Reference proteome</keyword>
<feature type="transmembrane region" description="Helical" evidence="1">
    <location>
        <begin position="93"/>
        <end position="110"/>
    </location>
</feature>
<organism evidence="2 3">
    <name type="scientific">Sediminibacterium goheungense</name>
    <dbReference type="NCBI Taxonomy" id="1086393"/>
    <lineage>
        <taxon>Bacteria</taxon>
        <taxon>Pseudomonadati</taxon>
        <taxon>Bacteroidota</taxon>
        <taxon>Chitinophagia</taxon>
        <taxon>Chitinophagales</taxon>
        <taxon>Chitinophagaceae</taxon>
        <taxon>Sediminibacterium</taxon>
    </lineage>
</organism>
<comment type="caution">
    <text evidence="2">The sequence shown here is derived from an EMBL/GenBank/DDBJ whole genome shotgun (WGS) entry which is preliminary data.</text>
</comment>
<name>A0A4V3C4C7_9BACT</name>
<dbReference type="Proteomes" id="UP000295741">
    <property type="component" value="Unassembled WGS sequence"/>
</dbReference>
<accession>A0A4V3C4C7</accession>
<evidence type="ECO:0008006" key="4">
    <source>
        <dbReference type="Google" id="ProtNLM"/>
    </source>
</evidence>
<evidence type="ECO:0000313" key="2">
    <source>
        <dbReference type="EMBL" id="TDO25458.1"/>
    </source>
</evidence>
<dbReference type="RefSeq" id="WP_133475566.1">
    <property type="nucleotide sequence ID" value="NZ_SNWP01000013.1"/>
</dbReference>
<reference evidence="2 3" key="1">
    <citation type="submission" date="2019-03" db="EMBL/GenBank/DDBJ databases">
        <title>Genomic Encyclopedia of Archaeal and Bacterial Type Strains, Phase II (KMG-II): from individual species to whole genera.</title>
        <authorList>
            <person name="Goeker M."/>
        </authorList>
    </citation>
    <scope>NUCLEOTIDE SEQUENCE [LARGE SCALE GENOMIC DNA]</scope>
    <source>
        <strain evidence="2 3">DSM 28323</strain>
    </source>
</reference>
<feature type="transmembrane region" description="Helical" evidence="1">
    <location>
        <begin position="16"/>
        <end position="33"/>
    </location>
</feature>
<evidence type="ECO:0000313" key="3">
    <source>
        <dbReference type="Proteomes" id="UP000295741"/>
    </source>
</evidence>
<proteinExistence type="predicted"/>
<sequence>MILRHFIKNRSKRKKIAHIGAGIVILIHAYEKYDSGHGSYLLFAIAGLVFLTIALLHQTIEKRAPWIDGVFFCIEGLLSIMVAVDFFHAGKKALPITYLLLAIFQFYMAFRKSKKSIEVHKSTH</sequence>
<keyword evidence="1" id="KW-1133">Transmembrane helix</keyword>
<protein>
    <recommendedName>
        <fullName evidence="4">Permease</fullName>
    </recommendedName>
</protein>
<gene>
    <name evidence="2" type="ORF">BC659_3000</name>
</gene>
<keyword evidence="1" id="KW-0812">Transmembrane</keyword>
<keyword evidence="1" id="KW-0472">Membrane</keyword>